<evidence type="ECO:0000256" key="7">
    <source>
        <dbReference type="ARBA" id="ARBA00022989"/>
    </source>
</evidence>
<dbReference type="RefSeq" id="WP_244358740.1">
    <property type="nucleotide sequence ID" value="NZ_JAJNNZ010000016.1"/>
</dbReference>
<organism evidence="13 14">
    <name type="scientific">Vibrio gelatinilyticus</name>
    <dbReference type="NCBI Taxonomy" id="2893468"/>
    <lineage>
        <taxon>Bacteria</taxon>
        <taxon>Pseudomonadati</taxon>
        <taxon>Pseudomonadota</taxon>
        <taxon>Gammaproteobacteria</taxon>
        <taxon>Vibrionales</taxon>
        <taxon>Vibrionaceae</taxon>
        <taxon>Vibrio</taxon>
    </lineage>
</organism>
<keyword evidence="3" id="KW-1003">Cell membrane</keyword>
<comment type="caution">
    <text evidence="13">The sequence shown here is derived from an EMBL/GenBank/DDBJ whole genome shotgun (WGS) entry which is preliminary data.</text>
</comment>
<dbReference type="EMBL" id="JAJNNZ010000016">
    <property type="protein sequence ID" value="MCJ2378433.1"/>
    <property type="molecule type" value="Genomic_DNA"/>
</dbReference>
<dbReference type="Proteomes" id="UP001139488">
    <property type="component" value="Unassembled WGS sequence"/>
</dbReference>
<evidence type="ECO:0000256" key="5">
    <source>
        <dbReference type="ARBA" id="ARBA00022519"/>
    </source>
</evidence>
<keyword evidence="4" id="KW-0488">Methylation</keyword>
<dbReference type="InterPro" id="IPR045584">
    <property type="entry name" value="Pilin-like"/>
</dbReference>
<keyword evidence="5" id="KW-0997">Cell inner membrane</keyword>
<keyword evidence="7 11" id="KW-1133">Transmembrane helix</keyword>
<evidence type="ECO:0000256" key="1">
    <source>
        <dbReference type="ARBA" id="ARBA00004377"/>
    </source>
</evidence>
<proteinExistence type="inferred from homology"/>
<keyword evidence="14" id="KW-1185">Reference proteome</keyword>
<dbReference type="SUPFAM" id="SSF54523">
    <property type="entry name" value="Pili subunits"/>
    <property type="match status" value="1"/>
</dbReference>
<evidence type="ECO:0000256" key="3">
    <source>
        <dbReference type="ARBA" id="ARBA00022475"/>
    </source>
</evidence>
<name>A0A9X2B0C8_9VIBR</name>
<feature type="domain" description="General secretion pathway GspH" evidence="12">
    <location>
        <begin position="42"/>
        <end position="146"/>
    </location>
</feature>
<dbReference type="GO" id="GO:0015627">
    <property type="term" value="C:type II protein secretion system complex"/>
    <property type="evidence" value="ECO:0007669"/>
    <property type="project" value="InterPro"/>
</dbReference>
<dbReference type="Pfam" id="PF12019">
    <property type="entry name" value="GspH"/>
    <property type="match status" value="1"/>
</dbReference>
<evidence type="ECO:0000313" key="14">
    <source>
        <dbReference type="Proteomes" id="UP001139488"/>
    </source>
</evidence>
<protein>
    <recommendedName>
        <fullName evidence="2">Type II secretion system protein H</fullName>
    </recommendedName>
    <alternativeName>
        <fullName evidence="10">General secretion pathway protein H</fullName>
    </alternativeName>
</protein>
<evidence type="ECO:0000256" key="8">
    <source>
        <dbReference type="ARBA" id="ARBA00023136"/>
    </source>
</evidence>
<evidence type="ECO:0000256" key="9">
    <source>
        <dbReference type="ARBA" id="ARBA00025772"/>
    </source>
</evidence>
<evidence type="ECO:0000256" key="11">
    <source>
        <dbReference type="SAM" id="Phobius"/>
    </source>
</evidence>
<accession>A0A9X2B0C8</accession>
<evidence type="ECO:0000313" key="13">
    <source>
        <dbReference type="EMBL" id="MCJ2378433.1"/>
    </source>
</evidence>
<reference evidence="13" key="1">
    <citation type="submission" date="2021-11" db="EMBL/GenBank/DDBJ databases">
        <title>Vibrio ZSDE26 sp. nov. and Vibrio ZSDZ34 sp. nov., isolated from coastal seawater in Qingdao.</title>
        <authorList>
            <person name="Zhang P."/>
        </authorList>
    </citation>
    <scope>NUCLEOTIDE SEQUENCE</scope>
    <source>
        <strain evidence="13">ZSDZ34</strain>
    </source>
</reference>
<evidence type="ECO:0000256" key="4">
    <source>
        <dbReference type="ARBA" id="ARBA00022481"/>
    </source>
</evidence>
<comment type="similarity">
    <text evidence="9">Belongs to the GSP H family.</text>
</comment>
<dbReference type="InterPro" id="IPR022346">
    <property type="entry name" value="T2SS_GspH"/>
</dbReference>
<feature type="transmembrane region" description="Helical" evidence="11">
    <location>
        <begin position="12"/>
        <end position="31"/>
    </location>
</feature>
<dbReference type="GO" id="GO:0005886">
    <property type="term" value="C:plasma membrane"/>
    <property type="evidence" value="ECO:0007669"/>
    <property type="project" value="UniProtKB-SubCell"/>
</dbReference>
<dbReference type="InterPro" id="IPR016824">
    <property type="entry name" value="Tfp-pilus_assembly_FimT"/>
</dbReference>
<sequence length="168" mass="18626">MSRGFSMIEFGILLAVVTLLMSIFVPSYWTMSNKFLVKRTSEQVFNLMIQTKSEAVLRGQDLWFHIDNLPNGGGQSRWRALVSTSKSDFSDPLFELADQSFVDLYVDMNHSSMQIKFDRLTGAALSAGTMTFKQSAQNSQGVGIKTSTGSGRVVLCQFGDFDPLLGEC</sequence>
<evidence type="ECO:0000256" key="6">
    <source>
        <dbReference type="ARBA" id="ARBA00022692"/>
    </source>
</evidence>
<evidence type="ECO:0000256" key="10">
    <source>
        <dbReference type="ARBA" id="ARBA00030775"/>
    </source>
</evidence>
<dbReference type="PIRSF" id="PIRSF024622">
    <property type="entry name" value="Tfp_FimT"/>
    <property type="match status" value="1"/>
</dbReference>
<dbReference type="GO" id="GO:0015628">
    <property type="term" value="P:protein secretion by the type II secretion system"/>
    <property type="evidence" value="ECO:0007669"/>
    <property type="project" value="InterPro"/>
</dbReference>
<keyword evidence="8 11" id="KW-0472">Membrane</keyword>
<dbReference type="AlphaFoldDB" id="A0A9X2B0C8"/>
<gene>
    <name evidence="13" type="ORF">LNL84_16585</name>
</gene>
<evidence type="ECO:0000259" key="12">
    <source>
        <dbReference type="Pfam" id="PF12019"/>
    </source>
</evidence>
<keyword evidence="6 11" id="KW-0812">Transmembrane</keyword>
<evidence type="ECO:0000256" key="2">
    <source>
        <dbReference type="ARBA" id="ARBA00021549"/>
    </source>
</evidence>
<comment type="subcellular location">
    <subcellularLocation>
        <location evidence="1">Cell inner membrane</location>
        <topology evidence="1">Single-pass membrane protein</topology>
    </subcellularLocation>
</comment>